<feature type="compositionally biased region" description="Polar residues" evidence="11">
    <location>
        <begin position="14"/>
        <end position="24"/>
    </location>
</feature>
<feature type="transmembrane region" description="Helical" evidence="10">
    <location>
        <begin position="510"/>
        <end position="532"/>
    </location>
</feature>
<dbReference type="Pfam" id="PF03155">
    <property type="entry name" value="Alg6_Alg8"/>
    <property type="match status" value="1"/>
</dbReference>
<organism evidence="12">
    <name type="scientific">Pseudo-nitzschia australis</name>
    <dbReference type="NCBI Taxonomy" id="44445"/>
    <lineage>
        <taxon>Eukaryota</taxon>
        <taxon>Sar</taxon>
        <taxon>Stramenopiles</taxon>
        <taxon>Ochrophyta</taxon>
        <taxon>Bacillariophyta</taxon>
        <taxon>Bacillariophyceae</taxon>
        <taxon>Bacillariophycidae</taxon>
        <taxon>Bacillariales</taxon>
        <taxon>Bacillariaceae</taxon>
        <taxon>Pseudo-nitzschia</taxon>
    </lineage>
</organism>
<evidence type="ECO:0000256" key="4">
    <source>
        <dbReference type="ARBA" id="ARBA00022676"/>
    </source>
</evidence>
<sequence>MAIPQQQRQQQPQTKPAPNSNRNPDGSFKSCSTSFLLLFWGFVTLLRVAIGYQPHSGQDNHHGNLDEGAYGGDFEAQRHWMELTINLPIGDWYWYDTGYWGLDYPPLTAYVSWICGWASYYIVGPESVALYLSRGFEDPNHKAFMRGTVLVLDLLIYGQAVWQSTYEGNRRSLWTILVALCQPAILLIDHGHFQYNTVALGLSIASFSFMVQSEFVACVWGGFFFALALNFKQMTLYYAPVVFFYLLGRCAANHHYRWRWFVPRILWLGGMVSFTFYTLWEPFVKFPPSIQSPTPIPLQRLAHVLRRIFPFERGLFEGKVANLWCVLNTSPVNIRSRIPTDLQPVLALLLTIVLMFPACWKILNVGLDDPVSFTSVKRHWVLLLWAATSCALSFFLASFQVHEKSILLALAPATLIFWEDPIFMEWFSFVCLWSLYPLLQLDRLQVAYWCVGSIFASILSFRHMSQMELKTIFSGSWGFIPKLSYVGMISMHMARFLILPPPNLLDLFDVLWSVAGCGMFSLAWSITVLKLYSSSISGPSTMSKEKDD</sequence>
<protein>
    <recommendedName>
        <fullName evidence="10">Alpha-1,3-glucosyltransferase</fullName>
        <ecNumber evidence="10">2.4.1.-</ecNumber>
    </recommendedName>
</protein>
<comment type="pathway">
    <text evidence="2 10">Protein modification; protein glycosylation.</text>
</comment>
<dbReference type="UniPathway" id="UPA00378"/>
<dbReference type="EC" id="2.4.1.-" evidence="10"/>
<proteinExistence type="inferred from homology"/>
<feature type="transmembrane region" description="Helical" evidence="10">
    <location>
        <begin position="261"/>
        <end position="280"/>
    </location>
</feature>
<evidence type="ECO:0000256" key="6">
    <source>
        <dbReference type="ARBA" id="ARBA00022692"/>
    </source>
</evidence>
<evidence type="ECO:0000256" key="10">
    <source>
        <dbReference type="RuleBase" id="RU363110"/>
    </source>
</evidence>
<keyword evidence="4 10" id="KW-0328">Glycosyltransferase</keyword>
<evidence type="ECO:0000256" key="1">
    <source>
        <dbReference type="ARBA" id="ARBA00004477"/>
    </source>
</evidence>
<keyword evidence="6 10" id="KW-0812">Transmembrane</keyword>
<reference evidence="12" key="1">
    <citation type="submission" date="2021-01" db="EMBL/GenBank/DDBJ databases">
        <authorList>
            <person name="Corre E."/>
            <person name="Pelletier E."/>
            <person name="Niang G."/>
            <person name="Scheremetjew M."/>
            <person name="Finn R."/>
            <person name="Kale V."/>
            <person name="Holt S."/>
            <person name="Cochrane G."/>
            <person name="Meng A."/>
            <person name="Brown T."/>
            <person name="Cohen L."/>
        </authorList>
    </citation>
    <scope>NUCLEOTIDE SEQUENCE</scope>
    <source>
        <strain evidence="12">10249 10 AB</strain>
    </source>
</reference>
<evidence type="ECO:0000256" key="3">
    <source>
        <dbReference type="ARBA" id="ARBA00008715"/>
    </source>
</evidence>
<feature type="compositionally biased region" description="Low complexity" evidence="11">
    <location>
        <begin position="1"/>
        <end position="13"/>
    </location>
</feature>
<feature type="transmembrane region" description="Helical" evidence="10">
    <location>
        <begin position="477"/>
        <end position="498"/>
    </location>
</feature>
<name>A0A7S4AAV7_9STRA</name>
<dbReference type="PANTHER" id="PTHR12413">
    <property type="entry name" value="DOLICHYL GLYCOSYLTRANSFERASE"/>
    <property type="match status" value="1"/>
</dbReference>
<dbReference type="InterPro" id="IPR004856">
    <property type="entry name" value="Glyco_trans_ALG6/ALG8"/>
</dbReference>
<dbReference type="GO" id="GO:0005789">
    <property type="term" value="C:endoplasmic reticulum membrane"/>
    <property type="evidence" value="ECO:0007669"/>
    <property type="project" value="UniProtKB-SubCell"/>
</dbReference>
<evidence type="ECO:0000256" key="11">
    <source>
        <dbReference type="SAM" id="MobiDB-lite"/>
    </source>
</evidence>
<keyword evidence="8 10" id="KW-1133">Transmembrane helix</keyword>
<feature type="transmembrane region" description="Helical" evidence="10">
    <location>
        <begin position="143"/>
        <end position="160"/>
    </location>
</feature>
<feature type="transmembrane region" description="Helical" evidence="10">
    <location>
        <begin position="446"/>
        <end position="465"/>
    </location>
</feature>
<comment type="similarity">
    <text evidence="3 10">Belongs to the ALG6/ALG8 glucosyltransferase family.</text>
</comment>
<feature type="transmembrane region" description="Helical" evidence="10">
    <location>
        <begin position="31"/>
        <end position="50"/>
    </location>
</feature>
<dbReference type="GO" id="GO:0042281">
    <property type="term" value="F:dolichyl pyrophosphate Man9GlcNAc2 alpha-1,3-glucosyltransferase activity"/>
    <property type="evidence" value="ECO:0007669"/>
    <property type="project" value="TreeGrafter"/>
</dbReference>
<feature type="transmembrane region" description="Helical" evidence="10">
    <location>
        <begin position="200"/>
        <end position="229"/>
    </location>
</feature>
<evidence type="ECO:0000256" key="5">
    <source>
        <dbReference type="ARBA" id="ARBA00022679"/>
    </source>
</evidence>
<keyword evidence="9 10" id="KW-0472">Membrane</keyword>
<feature type="transmembrane region" description="Helical" evidence="10">
    <location>
        <begin position="235"/>
        <end position="252"/>
    </location>
</feature>
<feature type="transmembrane region" description="Helical" evidence="10">
    <location>
        <begin position="379"/>
        <end position="401"/>
    </location>
</feature>
<feature type="transmembrane region" description="Helical" evidence="10">
    <location>
        <begin position="345"/>
        <end position="367"/>
    </location>
</feature>
<evidence type="ECO:0000256" key="7">
    <source>
        <dbReference type="ARBA" id="ARBA00022824"/>
    </source>
</evidence>
<evidence type="ECO:0000256" key="8">
    <source>
        <dbReference type="ARBA" id="ARBA00022989"/>
    </source>
</evidence>
<evidence type="ECO:0000313" key="12">
    <source>
        <dbReference type="EMBL" id="CAE0709500.1"/>
    </source>
</evidence>
<dbReference type="EMBL" id="HBIX01002938">
    <property type="protein sequence ID" value="CAE0709500.1"/>
    <property type="molecule type" value="Transcribed_RNA"/>
</dbReference>
<dbReference type="PANTHER" id="PTHR12413:SF1">
    <property type="entry name" value="DOLICHYL PYROPHOSPHATE MAN9GLCNAC2 ALPHA-1,3-GLUCOSYLTRANSFERASE"/>
    <property type="match status" value="1"/>
</dbReference>
<dbReference type="AlphaFoldDB" id="A0A7S4AAV7"/>
<gene>
    <name evidence="12" type="ORF">PAUS00366_LOCUS2220</name>
</gene>
<comment type="subcellular location">
    <subcellularLocation>
        <location evidence="1 10">Endoplasmic reticulum membrane</location>
        <topology evidence="1 10">Multi-pass membrane protein</topology>
    </subcellularLocation>
</comment>
<feature type="transmembrane region" description="Helical" evidence="10">
    <location>
        <begin position="110"/>
        <end position="131"/>
    </location>
</feature>
<evidence type="ECO:0000256" key="2">
    <source>
        <dbReference type="ARBA" id="ARBA00004922"/>
    </source>
</evidence>
<feature type="region of interest" description="Disordered" evidence="11">
    <location>
        <begin position="1"/>
        <end position="24"/>
    </location>
</feature>
<keyword evidence="5 10" id="KW-0808">Transferase</keyword>
<keyword evidence="7 10" id="KW-0256">Endoplasmic reticulum</keyword>
<evidence type="ECO:0000256" key="9">
    <source>
        <dbReference type="ARBA" id="ARBA00023136"/>
    </source>
</evidence>
<feature type="transmembrane region" description="Helical" evidence="10">
    <location>
        <begin position="172"/>
        <end position="188"/>
    </location>
</feature>
<accession>A0A7S4AAV7</accession>